<organism evidence="1 2">
    <name type="scientific">Parasphingorhabdus halotolerans</name>
    <dbReference type="NCBI Taxonomy" id="2725558"/>
    <lineage>
        <taxon>Bacteria</taxon>
        <taxon>Pseudomonadati</taxon>
        <taxon>Pseudomonadota</taxon>
        <taxon>Alphaproteobacteria</taxon>
        <taxon>Sphingomonadales</taxon>
        <taxon>Sphingomonadaceae</taxon>
        <taxon>Parasphingorhabdus</taxon>
    </lineage>
</organism>
<accession>A0A6H2DI15</accession>
<keyword evidence="2" id="KW-1185">Reference proteome</keyword>
<dbReference type="Pfam" id="PF05013">
    <property type="entry name" value="FGase"/>
    <property type="match status" value="1"/>
</dbReference>
<sequence length="241" mass="27071">MTTPFEIVGIPTDNSILIVADHASNTVPANIDLGISQSFLEDHIAYDIGSAAVSREMALRSGYLAILAGYSRLVVDLNRYPDEEAVIPLRSDGVEIPNNLLDLPDRVDRIDRYFKPYHQRVAQLIADIRPSLVVALHSFTPKLRSNPQLERPWDVGVMYNDYETAPRMALQFLEEEQLVVGDQLPYSGKDLNATMNRQAEAIGQPYIGIEIRQDHITEEKGQKRFAEILIRVCNKIQTGLA</sequence>
<name>A0A6H2DI15_9SPHN</name>
<evidence type="ECO:0000313" key="1">
    <source>
        <dbReference type="EMBL" id="QJB68309.1"/>
    </source>
</evidence>
<dbReference type="KEGG" id="phao:HF685_02480"/>
<protein>
    <submittedName>
        <fullName evidence="1">N-formylglutamate amidohydrolase</fullName>
    </submittedName>
</protein>
<dbReference type="AlphaFoldDB" id="A0A6H2DI15"/>
<dbReference type="Gene3D" id="3.40.630.40">
    <property type="entry name" value="Zn-dependent exopeptidases"/>
    <property type="match status" value="1"/>
</dbReference>
<dbReference type="GO" id="GO:0016787">
    <property type="term" value="F:hydrolase activity"/>
    <property type="evidence" value="ECO:0007669"/>
    <property type="project" value="UniProtKB-KW"/>
</dbReference>
<dbReference type="EMBL" id="CP051217">
    <property type="protein sequence ID" value="QJB68309.1"/>
    <property type="molecule type" value="Genomic_DNA"/>
</dbReference>
<proteinExistence type="predicted"/>
<dbReference type="Proteomes" id="UP000501600">
    <property type="component" value="Chromosome"/>
</dbReference>
<dbReference type="SUPFAM" id="SSF53187">
    <property type="entry name" value="Zn-dependent exopeptidases"/>
    <property type="match status" value="1"/>
</dbReference>
<keyword evidence="1" id="KW-0378">Hydrolase</keyword>
<gene>
    <name evidence="1" type="ORF">HF685_02480</name>
</gene>
<dbReference type="RefSeq" id="WP_168818153.1">
    <property type="nucleotide sequence ID" value="NZ_CP051217.1"/>
</dbReference>
<evidence type="ECO:0000313" key="2">
    <source>
        <dbReference type="Proteomes" id="UP000501600"/>
    </source>
</evidence>
<dbReference type="InterPro" id="IPR007709">
    <property type="entry name" value="N-FG_amidohydro"/>
</dbReference>
<reference evidence="1 2" key="1">
    <citation type="submission" date="2020-04" db="EMBL/GenBank/DDBJ databases">
        <title>Genome sequence for Sphingorhabdus sp. strain M1.</title>
        <authorList>
            <person name="Park S.-J."/>
        </authorList>
    </citation>
    <scope>NUCLEOTIDE SEQUENCE [LARGE SCALE GENOMIC DNA]</scope>
    <source>
        <strain evidence="1 2">JK6</strain>
    </source>
</reference>